<feature type="domain" description="FAD-binding" evidence="4">
    <location>
        <begin position="9"/>
        <end position="185"/>
    </location>
</feature>
<protein>
    <submittedName>
        <fullName evidence="5">FAD/NAD(P)-binding domain-containing protein</fullName>
    </submittedName>
</protein>
<keyword evidence="1" id="KW-0285">Flavoprotein</keyword>
<dbReference type="Gene3D" id="3.50.50.60">
    <property type="entry name" value="FAD/NAD(P)-binding domain"/>
    <property type="match status" value="1"/>
</dbReference>
<keyword evidence="2" id="KW-0274">FAD</keyword>
<evidence type="ECO:0000256" key="1">
    <source>
        <dbReference type="ARBA" id="ARBA00022630"/>
    </source>
</evidence>
<dbReference type="Proteomes" id="UP000218811">
    <property type="component" value="Unassembled WGS sequence"/>
</dbReference>
<keyword evidence="3" id="KW-0560">Oxidoreductase</keyword>
<dbReference type="PANTHER" id="PTHR46720">
    <property type="entry name" value="HYDROXYLASE, PUTATIVE (AFU_ORTHOLOGUE AFUA_3G01460)-RELATED"/>
    <property type="match status" value="1"/>
</dbReference>
<dbReference type="STRING" id="742152.A0A2H3JHZ7"/>
<dbReference type="GO" id="GO:0016491">
    <property type="term" value="F:oxidoreductase activity"/>
    <property type="evidence" value="ECO:0007669"/>
    <property type="project" value="UniProtKB-KW"/>
</dbReference>
<gene>
    <name evidence="5" type="ORF">WOLCODRAFT_101227</name>
</gene>
<dbReference type="EMBL" id="KB468113">
    <property type="protein sequence ID" value="PCH41806.1"/>
    <property type="molecule type" value="Genomic_DNA"/>
</dbReference>
<organism evidence="5 6">
    <name type="scientific">Wolfiporia cocos (strain MD-104)</name>
    <name type="common">Brown rot fungus</name>
    <dbReference type="NCBI Taxonomy" id="742152"/>
    <lineage>
        <taxon>Eukaryota</taxon>
        <taxon>Fungi</taxon>
        <taxon>Dikarya</taxon>
        <taxon>Basidiomycota</taxon>
        <taxon>Agaricomycotina</taxon>
        <taxon>Agaricomycetes</taxon>
        <taxon>Polyporales</taxon>
        <taxon>Phaeolaceae</taxon>
        <taxon>Wolfiporia</taxon>
    </lineage>
</organism>
<reference evidence="5 6" key="1">
    <citation type="journal article" date="2012" name="Science">
        <title>The Paleozoic origin of enzymatic lignin decomposition reconstructed from 31 fungal genomes.</title>
        <authorList>
            <person name="Floudas D."/>
            <person name="Binder M."/>
            <person name="Riley R."/>
            <person name="Barry K."/>
            <person name="Blanchette R.A."/>
            <person name="Henrissat B."/>
            <person name="Martinez A.T."/>
            <person name="Otillar R."/>
            <person name="Spatafora J.W."/>
            <person name="Yadav J.S."/>
            <person name="Aerts A."/>
            <person name="Benoit I."/>
            <person name="Boyd A."/>
            <person name="Carlson A."/>
            <person name="Copeland A."/>
            <person name="Coutinho P.M."/>
            <person name="de Vries R.P."/>
            <person name="Ferreira P."/>
            <person name="Findley K."/>
            <person name="Foster B."/>
            <person name="Gaskell J."/>
            <person name="Glotzer D."/>
            <person name="Gorecki P."/>
            <person name="Heitman J."/>
            <person name="Hesse C."/>
            <person name="Hori C."/>
            <person name="Igarashi K."/>
            <person name="Jurgens J.A."/>
            <person name="Kallen N."/>
            <person name="Kersten P."/>
            <person name="Kohler A."/>
            <person name="Kuees U."/>
            <person name="Kumar T.K.A."/>
            <person name="Kuo A."/>
            <person name="LaButti K."/>
            <person name="Larrondo L.F."/>
            <person name="Lindquist E."/>
            <person name="Ling A."/>
            <person name="Lombard V."/>
            <person name="Lucas S."/>
            <person name="Lundell T."/>
            <person name="Martin R."/>
            <person name="McLaughlin D.J."/>
            <person name="Morgenstern I."/>
            <person name="Morin E."/>
            <person name="Murat C."/>
            <person name="Nagy L.G."/>
            <person name="Nolan M."/>
            <person name="Ohm R.A."/>
            <person name="Patyshakuliyeva A."/>
            <person name="Rokas A."/>
            <person name="Ruiz-Duenas F.J."/>
            <person name="Sabat G."/>
            <person name="Salamov A."/>
            <person name="Samejima M."/>
            <person name="Schmutz J."/>
            <person name="Slot J.C."/>
            <person name="St John F."/>
            <person name="Stenlid J."/>
            <person name="Sun H."/>
            <person name="Sun S."/>
            <person name="Syed K."/>
            <person name="Tsang A."/>
            <person name="Wiebenga A."/>
            <person name="Young D."/>
            <person name="Pisabarro A."/>
            <person name="Eastwood D.C."/>
            <person name="Martin F."/>
            <person name="Cullen D."/>
            <person name="Grigoriev I.V."/>
            <person name="Hibbett D.S."/>
        </authorList>
    </citation>
    <scope>NUCLEOTIDE SEQUENCE [LARGE SCALE GENOMIC DNA]</scope>
    <source>
        <strain evidence="5 6">MD-104</strain>
    </source>
</reference>
<evidence type="ECO:0000256" key="2">
    <source>
        <dbReference type="ARBA" id="ARBA00022827"/>
    </source>
</evidence>
<dbReference type="GO" id="GO:0044550">
    <property type="term" value="P:secondary metabolite biosynthetic process"/>
    <property type="evidence" value="ECO:0007669"/>
    <property type="project" value="TreeGrafter"/>
</dbReference>
<dbReference type="Pfam" id="PF01494">
    <property type="entry name" value="FAD_binding_3"/>
    <property type="match status" value="1"/>
</dbReference>
<sequence>MPATNPKFRIAICGGGIGGLALAAVLARHEREDSPIEVNLYEGRPEITTFGAGITVWQRTWRVMQLLGIDGQLAEASVRPPNKGIGPGFTYRRGDNDTNPFTYHTVMLPYGSSSMHRADLVGVLKSNIPSRYKIHVSKKLSKYIEIADTDGQIKHIELTFTDGTTAEADILIGADGIKSAVRSTMYDLAHQHECSLDIGRDDCPRCSAATPKWTGMIAYRYLIPTERLKKVNPNHQGLRSTLCVRRFTFEYLDCP</sequence>
<dbReference type="OrthoDB" id="417877at2759"/>
<evidence type="ECO:0000259" key="4">
    <source>
        <dbReference type="Pfam" id="PF01494"/>
    </source>
</evidence>
<proteinExistence type="predicted"/>
<keyword evidence="6" id="KW-1185">Reference proteome</keyword>
<dbReference type="InterPro" id="IPR036188">
    <property type="entry name" value="FAD/NAD-bd_sf"/>
</dbReference>
<evidence type="ECO:0000313" key="5">
    <source>
        <dbReference type="EMBL" id="PCH41806.1"/>
    </source>
</evidence>
<dbReference type="InterPro" id="IPR051104">
    <property type="entry name" value="FAD_monoxygenase"/>
</dbReference>
<dbReference type="AlphaFoldDB" id="A0A2H3JHZ7"/>
<evidence type="ECO:0000256" key="3">
    <source>
        <dbReference type="ARBA" id="ARBA00023002"/>
    </source>
</evidence>
<dbReference type="SUPFAM" id="SSF51905">
    <property type="entry name" value="FAD/NAD(P)-binding domain"/>
    <property type="match status" value="1"/>
</dbReference>
<accession>A0A2H3JHZ7</accession>
<dbReference type="PANTHER" id="PTHR46720:SF3">
    <property type="entry name" value="FAD-BINDING DOMAIN-CONTAINING PROTEIN-RELATED"/>
    <property type="match status" value="1"/>
</dbReference>
<name>A0A2H3JHZ7_WOLCO</name>
<dbReference type="InterPro" id="IPR002938">
    <property type="entry name" value="FAD-bd"/>
</dbReference>
<dbReference type="OMA" id="CEGHEEL"/>
<dbReference type="GO" id="GO:0071949">
    <property type="term" value="F:FAD binding"/>
    <property type="evidence" value="ECO:0007669"/>
    <property type="project" value="InterPro"/>
</dbReference>
<dbReference type="PRINTS" id="PR00420">
    <property type="entry name" value="RNGMNOXGNASE"/>
</dbReference>
<evidence type="ECO:0000313" key="6">
    <source>
        <dbReference type="Proteomes" id="UP000218811"/>
    </source>
</evidence>